<dbReference type="eggNOG" id="ENOG5032P38">
    <property type="taxonomic scope" value="Bacteria"/>
</dbReference>
<reference evidence="1 2" key="1">
    <citation type="journal article" date="2013" name="Genome Announc.">
        <title>Draft Genome Sequence of Indibacter alkaliphilus Strain LW1T, Isolated from Lonar Lake, a Haloalkaline Lake in the Buldana District of Maharashtra, India.</title>
        <authorList>
            <person name="Singh A."/>
            <person name="Kumar Jangir P."/>
            <person name="Sharma R."/>
            <person name="Singh A."/>
            <person name="Kumar Pinnaka A."/>
            <person name="Shivaji S."/>
        </authorList>
    </citation>
    <scope>NUCLEOTIDE SEQUENCE [LARGE SCALE GENOMIC DNA]</scope>
    <source>
        <strain evidence="2">CCUG 57479 / KCTC 22604 / LW1</strain>
    </source>
</reference>
<proteinExistence type="predicted"/>
<gene>
    <name evidence="1" type="ORF">A33Q_1583</name>
</gene>
<name>S2E0G7_INDAL</name>
<dbReference type="STRING" id="1189612.A33Q_1583"/>
<evidence type="ECO:0000313" key="1">
    <source>
        <dbReference type="EMBL" id="EOZ97931.1"/>
    </source>
</evidence>
<dbReference type="AlphaFoldDB" id="S2E0G7"/>
<evidence type="ECO:0008006" key="3">
    <source>
        <dbReference type="Google" id="ProtNLM"/>
    </source>
</evidence>
<accession>S2E0G7</accession>
<keyword evidence="2" id="KW-1185">Reference proteome</keyword>
<protein>
    <recommendedName>
        <fullName evidence="3">Lipoprotein</fullName>
    </recommendedName>
</protein>
<sequence>MSNKSSMSKMFYGLALWSLFFACQPKTEFDKVKERELKSGKVVEELFLDLSFGMGRKDFFGTCWEWNKKGVLTNGAHYLMVLYKPEVPSGKEVNMHFYPSFEDNKLYFMPMEFSYPAWFPGNEEYTVEKLMEDVMGLLENWYGEGFFEVTNKNKTVRAMVRVDGNRLIRVFKKDITNVRVEILDLRVKDLSDMIQKDDEA</sequence>
<organism evidence="1 2">
    <name type="scientific">Indibacter alkaliphilus (strain CCUG 57479 / KCTC 22604 / LW1)</name>
    <dbReference type="NCBI Taxonomy" id="1189612"/>
    <lineage>
        <taxon>Bacteria</taxon>
        <taxon>Pseudomonadati</taxon>
        <taxon>Bacteroidota</taxon>
        <taxon>Cytophagia</taxon>
        <taxon>Cytophagales</taxon>
        <taxon>Cyclobacteriaceae</taxon>
    </lineage>
</organism>
<dbReference type="RefSeq" id="WP_009036058.1">
    <property type="nucleotide sequence ID" value="NZ_ALWO02000026.1"/>
</dbReference>
<dbReference type="EMBL" id="ALWO02000026">
    <property type="protein sequence ID" value="EOZ97931.1"/>
    <property type="molecule type" value="Genomic_DNA"/>
</dbReference>
<dbReference type="Proteomes" id="UP000006073">
    <property type="component" value="Unassembled WGS sequence"/>
</dbReference>
<comment type="caution">
    <text evidence="1">The sequence shown here is derived from an EMBL/GenBank/DDBJ whole genome shotgun (WGS) entry which is preliminary data.</text>
</comment>
<dbReference type="PROSITE" id="PS51257">
    <property type="entry name" value="PROKAR_LIPOPROTEIN"/>
    <property type="match status" value="1"/>
</dbReference>
<evidence type="ECO:0000313" key="2">
    <source>
        <dbReference type="Proteomes" id="UP000006073"/>
    </source>
</evidence>